<dbReference type="Pfam" id="PF04233">
    <property type="entry name" value="Phage_Mu_F"/>
    <property type="match status" value="1"/>
</dbReference>
<evidence type="ECO:0000313" key="2">
    <source>
        <dbReference type="EMBL" id="MCW2309711.1"/>
    </source>
</evidence>
<protein>
    <submittedName>
        <fullName evidence="2">SPP1 gp7 family putative phage head morphogenesis protein</fullName>
    </submittedName>
</protein>
<dbReference type="PIRSF" id="PIRSF034565">
    <property type="entry name" value="UCP034565"/>
    <property type="match status" value="1"/>
</dbReference>
<dbReference type="Proteomes" id="UP001209755">
    <property type="component" value="Unassembled WGS sequence"/>
</dbReference>
<evidence type="ECO:0000313" key="3">
    <source>
        <dbReference type="Proteomes" id="UP001209755"/>
    </source>
</evidence>
<dbReference type="NCBIfam" id="TIGR01641">
    <property type="entry name" value="phageSPP1_gp7"/>
    <property type="match status" value="1"/>
</dbReference>
<dbReference type="InterPro" id="IPR017029">
    <property type="entry name" value="Phage_head_put"/>
</dbReference>
<dbReference type="RefSeq" id="WP_264603289.1">
    <property type="nucleotide sequence ID" value="NZ_JAOQNS010000014.1"/>
</dbReference>
<comment type="caution">
    <text evidence="2">The sequence shown here is derived from an EMBL/GenBank/DDBJ whole genome shotgun (WGS) entry which is preliminary data.</text>
</comment>
<dbReference type="InterPro" id="IPR006528">
    <property type="entry name" value="Phage_head_morphogenesis_dom"/>
</dbReference>
<proteinExistence type="predicted"/>
<name>A0ABT3HH44_9HYPH</name>
<gene>
    <name evidence="2" type="ORF">M2319_004070</name>
</gene>
<feature type="domain" description="Phage head morphogenesis" evidence="1">
    <location>
        <begin position="150"/>
        <end position="261"/>
    </location>
</feature>
<accession>A0ABT3HH44</accession>
<dbReference type="EMBL" id="JAOQNS010000014">
    <property type="protein sequence ID" value="MCW2309711.1"/>
    <property type="molecule type" value="Genomic_DNA"/>
</dbReference>
<reference evidence="3" key="1">
    <citation type="submission" date="2023-07" db="EMBL/GenBank/DDBJ databases">
        <title>Genome sequencing of Purple Non-Sulfur Bacteria from various extreme environments.</title>
        <authorList>
            <person name="Mayer M."/>
        </authorList>
    </citation>
    <scope>NUCLEOTIDE SEQUENCE [LARGE SCALE GENOMIC DNA]</scope>
    <source>
        <strain evidence="3">DSM 17935</strain>
    </source>
</reference>
<keyword evidence="3" id="KW-1185">Reference proteome</keyword>
<sequence length="358" mass="39915">MDTASEKLLDASIRHHVFLQRYSTATARKIVALLNKADEDLVAKIQKYDPTAVTGEFSRKRLEKMLEAIRAINRDAYAQVKGTLNAELKDFAAYEAGFQARMIENAVPIALDIVQPSAAQLYAAVNARPFQGRLLKEYFSGLEAAVQARLRDAIRLGFVEGETIDQMVRRVRGTRANRFKDGILETNRRGAEAVVRTAVNHTATVARNEVYKANESVIKGVRWVATLDSRTTLICASRDGKVYPVDSGPRPPAHWNCRSTTTPVLKSWKEMGINLREAPEGTRASLDGQVPASTTYGEWLRKQPKSVQEDVLGVTKAKLYRDGKLPIDRFVDRKGEELTLAELARKESDAFQRAGVEL</sequence>
<evidence type="ECO:0000259" key="1">
    <source>
        <dbReference type="Pfam" id="PF04233"/>
    </source>
</evidence>
<organism evidence="2 3">
    <name type="scientific">Rhodobium gokarnense</name>
    <dbReference type="NCBI Taxonomy" id="364296"/>
    <lineage>
        <taxon>Bacteria</taxon>
        <taxon>Pseudomonadati</taxon>
        <taxon>Pseudomonadota</taxon>
        <taxon>Alphaproteobacteria</taxon>
        <taxon>Hyphomicrobiales</taxon>
        <taxon>Rhodobiaceae</taxon>
        <taxon>Rhodobium</taxon>
    </lineage>
</organism>